<dbReference type="PANTHER" id="PTHR13483:SF3">
    <property type="entry name" value="BOX C_D SNORNA PROTEIN 1"/>
    <property type="match status" value="1"/>
</dbReference>
<organism evidence="15 16">
    <name type="scientific">Sitophilus oryzae</name>
    <name type="common">Rice weevil</name>
    <name type="synonym">Curculio oryzae</name>
    <dbReference type="NCBI Taxonomy" id="7048"/>
    <lineage>
        <taxon>Eukaryota</taxon>
        <taxon>Metazoa</taxon>
        <taxon>Ecdysozoa</taxon>
        <taxon>Arthropoda</taxon>
        <taxon>Hexapoda</taxon>
        <taxon>Insecta</taxon>
        <taxon>Pterygota</taxon>
        <taxon>Neoptera</taxon>
        <taxon>Endopterygota</taxon>
        <taxon>Coleoptera</taxon>
        <taxon>Polyphaga</taxon>
        <taxon>Cucujiformia</taxon>
        <taxon>Curculionidae</taxon>
        <taxon>Dryophthorinae</taxon>
        <taxon>Sitophilus</taxon>
    </lineage>
</organism>
<dbReference type="KEGG" id="soy:115881377"/>
<dbReference type="InterPro" id="IPR007529">
    <property type="entry name" value="Znf_HIT"/>
</dbReference>
<evidence type="ECO:0000259" key="14">
    <source>
        <dbReference type="PROSITE" id="PS51083"/>
    </source>
</evidence>
<comment type="subunit">
    <text evidence="10">Interacts with FBL, SNU13, NOP58, NUFIP1, RUVBL1, RUVBL2 and TAF9. Interacts (via HIT-type zinc finger) with the RUVBL1/RUVBL2 complex in the presence of ADP.</text>
</comment>
<accession>A0A6J2XUI1</accession>
<dbReference type="GeneID" id="115881377"/>
<feature type="domain" description="HIT-type" evidence="14">
    <location>
        <begin position="22"/>
        <end position="56"/>
    </location>
</feature>
<evidence type="ECO:0000256" key="8">
    <source>
        <dbReference type="ARBA" id="ARBA00049598"/>
    </source>
</evidence>
<evidence type="ECO:0000256" key="4">
    <source>
        <dbReference type="ARBA" id="ARBA00022723"/>
    </source>
</evidence>
<dbReference type="Proteomes" id="UP000504635">
    <property type="component" value="Unplaced"/>
</dbReference>
<evidence type="ECO:0000256" key="7">
    <source>
        <dbReference type="ARBA" id="ARBA00022843"/>
    </source>
</evidence>
<dbReference type="FunFam" id="3.30.60.190:FF:000001">
    <property type="entry name" value="box C/D snoRNA protein 1"/>
    <property type="match status" value="1"/>
</dbReference>
<dbReference type="GO" id="GO:0008270">
    <property type="term" value="F:zinc ion binding"/>
    <property type="evidence" value="ECO:0007669"/>
    <property type="project" value="UniProtKB-UniRule"/>
</dbReference>
<dbReference type="InParanoid" id="A0A6J2XUI1"/>
<reference evidence="16" key="1">
    <citation type="submission" date="2025-08" db="UniProtKB">
        <authorList>
            <consortium name="RefSeq"/>
        </authorList>
    </citation>
    <scope>IDENTIFICATION</scope>
    <source>
        <tissue evidence="16">Gonads</tissue>
    </source>
</reference>
<evidence type="ECO:0000256" key="12">
    <source>
        <dbReference type="ARBA" id="ARBA00077531"/>
    </source>
</evidence>
<proteinExistence type="inferred from homology"/>
<evidence type="ECO:0000256" key="10">
    <source>
        <dbReference type="ARBA" id="ARBA00061949"/>
    </source>
</evidence>
<dbReference type="AlphaFoldDB" id="A0A6J2XUI1"/>
<keyword evidence="1" id="KW-1017">Isopeptide bond</keyword>
<dbReference type="InterPro" id="IPR057721">
    <property type="entry name" value="BCD1_alpha/beta"/>
</dbReference>
<dbReference type="OrthoDB" id="272357at2759"/>
<dbReference type="PROSITE" id="PS51083">
    <property type="entry name" value="ZF_HIT"/>
    <property type="match status" value="1"/>
</dbReference>
<keyword evidence="5 13" id="KW-0863">Zinc-finger</keyword>
<gene>
    <name evidence="16" type="primary">LOC115881377</name>
</gene>
<keyword evidence="7" id="KW-0832">Ubl conjugation</keyword>
<comment type="similarity">
    <text evidence="9">Belongs to the BCD1 family.</text>
</comment>
<keyword evidence="6" id="KW-0862">Zinc</keyword>
<evidence type="ECO:0000256" key="11">
    <source>
        <dbReference type="ARBA" id="ARBA00068630"/>
    </source>
</evidence>
<evidence type="ECO:0000256" key="6">
    <source>
        <dbReference type="ARBA" id="ARBA00022833"/>
    </source>
</evidence>
<dbReference type="RefSeq" id="XP_030754691.1">
    <property type="nucleotide sequence ID" value="XM_030898831.1"/>
</dbReference>
<evidence type="ECO:0000256" key="13">
    <source>
        <dbReference type="PROSITE-ProRule" id="PRU00453"/>
    </source>
</evidence>
<protein>
    <recommendedName>
        <fullName evidence="11">Box C/D snoRNA protein 1</fullName>
    </recommendedName>
    <alternativeName>
        <fullName evidence="12">Zinc finger HIT domain-containing protein 6</fullName>
    </alternativeName>
</protein>
<sequence>MEPSLENQSSSQTPIEPRLGKCEVCAFHDAKYTCPKCEVKTCSLKCNKIHKLEVECDGLRDRTRFVPINKFSNLDLSSDYRLLEEIARNMETVKKNFGKKDDSRVIPPHLFKLRNAAKDRRIVLKFLPYKFERHRTNTTQLNFRTNIISWHIEFVFVNAEFLKIHENKVPETEKIGSIINKLISNEEDAAINEKLKFYKAADINGVKFLLKAEQKKGKKFYDIDSGMSLKECLAKKLIIEYPTIYVLLKEHSTGFDIIDSDEEDEESNNNNDIKTGNQQVEKILRKAESDESLYRSLKNLLFITEYSDEEMSS</sequence>
<keyword evidence="15" id="KW-1185">Reference proteome</keyword>
<dbReference type="FunCoup" id="A0A6J2XUI1">
    <property type="interactions" value="574"/>
</dbReference>
<dbReference type="Pfam" id="PF04438">
    <property type="entry name" value="zf-HIT"/>
    <property type="match status" value="1"/>
</dbReference>
<name>A0A6J2XUI1_SITOR</name>
<evidence type="ECO:0000313" key="15">
    <source>
        <dbReference type="Proteomes" id="UP000504635"/>
    </source>
</evidence>
<keyword evidence="4" id="KW-0479">Metal-binding</keyword>
<evidence type="ECO:0000256" key="2">
    <source>
        <dbReference type="ARBA" id="ARBA00022517"/>
    </source>
</evidence>
<keyword evidence="3" id="KW-0597">Phosphoprotein</keyword>
<dbReference type="SUPFAM" id="SSF144232">
    <property type="entry name" value="HIT/MYND zinc finger-like"/>
    <property type="match status" value="1"/>
</dbReference>
<dbReference type="Gene3D" id="3.30.60.190">
    <property type="match status" value="1"/>
</dbReference>
<dbReference type="PANTHER" id="PTHR13483">
    <property type="entry name" value="BOX C_D SNORNA PROTEIN 1-RELATED"/>
    <property type="match status" value="1"/>
</dbReference>
<dbReference type="InterPro" id="IPR051639">
    <property type="entry name" value="BCD1"/>
</dbReference>
<dbReference type="GO" id="GO:0000463">
    <property type="term" value="P:maturation of LSU-rRNA from tricistronic rRNA transcript (SSU-rRNA, 5.8S rRNA, LSU-rRNA)"/>
    <property type="evidence" value="ECO:0007669"/>
    <property type="project" value="TreeGrafter"/>
</dbReference>
<evidence type="ECO:0000256" key="5">
    <source>
        <dbReference type="ARBA" id="ARBA00022771"/>
    </source>
</evidence>
<dbReference type="Pfam" id="PF25790">
    <property type="entry name" value="BCD1"/>
    <property type="match status" value="1"/>
</dbReference>
<evidence type="ECO:0000256" key="9">
    <source>
        <dbReference type="ARBA" id="ARBA00049654"/>
    </source>
</evidence>
<dbReference type="GO" id="GO:0048254">
    <property type="term" value="P:snoRNA localization"/>
    <property type="evidence" value="ECO:0007669"/>
    <property type="project" value="TreeGrafter"/>
</dbReference>
<dbReference type="CDD" id="cd23023">
    <property type="entry name" value="zf-HIT_BCD1"/>
    <property type="match status" value="1"/>
</dbReference>
<keyword evidence="2" id="KW-0690">Ribosome biogenesis</keyword>
<evidence type="ECO:0000256" key="1">
    <source>
        <dbReference type="ARBA" id="ARBA00022499"/>
    </source>
</evidence>
<comment type="function">
    <text evidence="8">Required for box C/D snoRNAs accumulation involved in snoRNA processing, snoRNA transport to the nucleolus and ribosome biogenesis.</text>
</comment>
<evidence type="ECO:0000313" key="16">
    <source>
        <dbReference type="RefSeq" id="XP_030754691.1"/>
    </source>
</evidence>
<evidence type="ECO:0000256" key="3">
    <source>
        <dbReference type="ARBA" id="ARBA00022553"/>
    </source>
</evidence>
<dbReference type="GO" id="GO:0000492">
    <property type="term" value="P:box C/D snoRNP assembly"/>
    <property type="evidence" value="ECO:0007669"/>
    <property type="project" value="TreeGrafter"/>
</dbReference>
<dbReference type="GO" id="GO:0005634">
    <property type="term" value="C:nucleus"/>
    <property type="evidence" value="ECO:0007669"/>
    <property type="project" value="TreeGrafter"/>
</dbReference>
<dbReference type="GO" id="GO:0070761">
    <property type="term" value="C:pre-snoRNP complex"/>
    <property type="evidence" value="ECO:0007669"/>
    <property type="project" value="TreeGrafter"/>
</dbReference>